<dbReference type="PANTHER" id="PTHR46121">
    <property type="entry name" value="STEROIDOGENIC ACUTE REGULATORY PROTEIN-LIKE"/>
    <property type="match status" value="1"/>
</dbReference>
<proteinExistence type="predicted"/>
<dbReference type="PROSITE" id="PS50848">
    <property type="entry name" value="START"/>
    <property type="match status" value="1"/>
</dbReference>
<dbReference type="Pfam" id="PF01852">
    <property type="entry name" value="START"/>
    <property type="match status" value="1"/>
</dbReference>
<dbReference type="GO" id="GO:0140284">
    <property type="term" value="C:endoplasmic reticulum-endosome membrane contact site"/>
    <property type="evidence" value="ECO:0007669"/>
    <property type="project" value="TreeGrafter"/>
</dbReference>
<accession>A0A8S1GNN0</accession>
<protein>
    <recommendedName>
        <fullName evidence="1">START domain-containing protein</fullName>
    </recommendedName>
</protein>
<dbReference type="OrthoDB" id="74575at2759"/>
<dbReference type="GO" id="GO:0031902">
    <property type="term" value="C:late endosome membrane"/>
    <property type="evidence" value="ECO:0007669"/>
    <property type="project" value="TreeGrafter"/>
</dbReference>
<dbReference type="InterPro" id="IPR023393">
    <property type="entry name" value="START-like_dom_sf"/>
</dbReference>
<organism evidence="2 3">
    <name type="scientific">Caenorhabditis auriculariae</name>
    <dbReference type="NCBI Taxonomy" id="2777116"/>
    <lineage>
        <taxon>Eukaryota</taxon>
        <taxon>Metazoa</taxon>
        <taxon>Ecdysozoa</taxon>
        <taxon>Nematoda</taxon>
        <taxon>Chromadorea</taxon>
        <taxon>Rhabditida</taxon>
        <taxon>Rhabditina</taxon>
        <taxon>Rhabditomorpha</taxon>
        <taxon>Rhabditoidea</taxon>
        <taxon>Rhabditidae</taxon>
        <taxon>Peloderinae</taxon>
        <taxon>Caenorhabditis</taxon>
    </lineage>
</organism>
<dbReference type="SUPFAM" id="SSF55961">
    <property type="entry name" value="Bet v1-like"/>
    <property type="match status" value="1"/>
</dbReference>
<keyword evidence="3" id="KW-1185">Reference proteome</keyword>
<sequence>MKQTVDGVEEFLPEEQVSEYGDAFKAACESLAITLEVLNSPGFADRSTWNLDSENEHVRVFYKDIDGKRFFVARTAIPLSCAEGLRMTWEGITSMNEWNDNIRFSRVHAQISEHLDIANYASNKKFMVGSREFIVGRMMRETADGRHIISARSCTVASHKPDPDAVQAYLHLGAGVYTADPTNPSGAIYEYILCMDLKGMLLRSVVNQVMGKLVLSDVENNRLHTQKLFQNRC</sequence>
<name>A0A8S1GNN0_9PELO</name>
<gene>
    <name evidence="2" type="ORF">CAUJ_LOCUS201</name>
</gene>
<dbReference type="GO" id="GO:0005765">
    <property type="term" value="C:lysosomal membrane"/>
    <property type="evidence" value="ECO:0007669"/>
    <property type="project" value="TreeGrafter"/>
</dbReference>
<feature type="domain" description="START" evidence="1">
    <location>
        <begin position="44"/>
        <end position="230"/>
    </location>
</feature>
<reference evidence="2" key="1">
    <citation type="submission" date="2020-10" db="EMBL/GenBank/DDBJ databases">
        <authorList>
            <person name="Kikuchi T."/>
        </authorList>
    </citation>
    <scope>NUCLEOTIDE SEQUENCE</scope>
    <source>
        <strain evidence="2">NKZ352</strain>
    </source>
</reference>
<dbReference type="SMART" id="SM00234">
    <property type="entry name" value="START"/>
    <property type="match status" value="1"/>
</dbReference>
<evidence type="ECO:0000313" key="3">
    <source>
        <dbReference type="Proteomes" id="UP000835052"/>
    </source>
</evidence>
<dbReference type="GO" id="GO:0099044">
    <property type="term" value="P:vesicle tethering to endoplasmic reticulum"/>
    <property type="evidence" value="ECO:0007669"/>
    <property type="project" value="TreeGrafter"/>
</dbReference>
<dbReference type="GO" id="GO:0005789">
    <property type="term" value="C:endoplasmic reticulum membrane"/>
    <property type="evidence" value="ECO:0007669"/>
    <property type="project" value="TreeGrafter"/>
</dbReference>
<dbReference type="CDD" id="cd00177">
    <property type="entry name" value="START"/>
    <property type="match status" value="1"/>
</dbReference>
<dbReference type="AlphaFoldDB" id="A0A8S1GNN0"/>
<dbReference type="Proteomes" id="UP000835052">
    <property type="component" value="Unassembled WGS sequence"/>
</dbReference>
<comment type="caution">
    <text evidence="2">The sequence shown here is derived from an EMBL/GenBank/DDBJ whole genome shotgun (WGS) entry which is preliminary data.</text>
</comment>
<dbReference type="InterPro" id="IPR002913">
    <property type="entry name" value="START_lipid-bd_dom"/>
</dbReference>
<dbReference type="EMBL" id="CAJGYM010000001">
    <property type="protein sequence ID" value="CAD6184282.1"/>
    <property type="molecule type" value="Genomic_DNA"/>
</dbReference>
<dbReference type="GO" id="GO:0008289">
    <property type="term" value="F:lipid binding"/>
    <property type="evidence" value="ECO:0007669"/>
    <property type="project" value="InterPro"/>
</dbReference>
<evidence type="ECO:0000313" key="2">
    <source>
        <dbReference type="EMBL" id="CAD6184282.1"/>
    </source>
</evidence>
<evidence type="ECO:0000259" key="1">
    <source>
        <dbReference type="PROSITE" id="PS50848"/>
    </source>
</evidence>
<dbReference type="PANTHER" id="PTHR46121:SF3">
    <property type="entry name" value="STEROIDOGENIC ACUTE REGULATORY-LIKE PROTEIN 1"/>
    <property type="match status" value="1"/>
</dbReference>
<dbReference type="InterPro" id="IPR051869">
    <property type="entry name" value="STARD3"/>
</dbReference>
<dbReference type="Gene3D" id="3.30.530.20">
    <property type="match status" value="1"/>
</dbReference>